<evidence type="ECO:0000313" key="4">
    <source>
        <dbReference type="Proteomes" id="UP000521017"/>
    </source>
</evidence>
<proteinExistence type="predicted"/>
<organism evidence="3 4">
    <name type="scientific">Pedobacter cryoconitis</name>
    <dbReference type="NCBI Taxonomy" id="188932"/>
    <lineage>
        <taxon>Bacteria</taxon>
        <taxon>Pseudomonadati</taxon>
        <taxon>Bacteroidota</taxon>
        <taxon>Sphingobacteriia</taxon>
        <taxon>Sphingobacteriales</taxon>
        <taxon>Sphingobacteriaceae</taxon>
        <taxon>Pedobacter</taxon>
    </lineage>
</organism>
<dbReference type="PANTHER" id="PTHR32305">
    <property type="match status" value="1"/>
</dbReference>
<evidence type="ECO:0000313" key="3">
    <source>
        <dbReference type="EMBL" id="MBB6502632.1"/>
    </source>
</evidence>
<gene>
    <name evidence="3" type="ORF">HDF25_004815</name>
</gene>
<evidence type="ECO:0000259" key="2">
    <source>
        <dbReference type="Pfam" id="PF20041"/>
    </source>
</evidence>
<sequence>MKKYINQSLYIITCLTSLLTLLFPGSGYSQYIELSGPATGEYSSNYTIVLKPGFSTSGPFHAFITKNLNAKLGSAPSQDQNYVITNIFKNPGVTDLNSATVNDVSQTVKYFDGLGRPLQAVQTKGSPFGNDIVQPFIYDIFDREPLKYLPYTDQSGDGTYKTKALSNQLQFYSSTGWDGAVTKTDAAYSQTVYESSPLNRITELGAPGTVWQPAADGQRTNDRGRTVVIGYGSNNSSVSYTSDGYAVRVWNALSVTGEVYKRSLSTGGYYEDGQLSLRIKKDENWVSADGKAGTTEEYVDKEGNIILKRGFNRKDGNIEVLSTYYVYDDLGNLSFVLPPGSNPDGTAIEQATLDLYGYQYRYDGRKRQIEKRVPGKDWEWLVYNNLNQVVLSQDGVQRKNGQWVFNKYDALGRPIITGIYNDSSLRPAMQITVSKEDPAKLWEILAAGDIGYSNTAFPRNIAYYHNINYYDAYNFTGATTYPYSGSIKTQGLLTGSRITVLGTGDMLTNVNYYDDEGRVSKVYKQHYQSGAIDNKNYDEISYGYNFEGVLKVSNRTHYNKKTGNTTITNRYEYDHVGRRLRSYVQINTDAEVLLAENQYNEVGQVKTRELNDGQQKTTYAYNERGWLKSSASDQFSQQLKYQDGTNPQFNGNISDQWWGAGSTLNNNFVYSYDKLNRLSSGIGTGMSETVTYDVMGNIQSLKRDEVTRNYSYNGNQLNQITGGTEKSAYTYDENGNATVDGKNGQTITYNNLSLPVKIEGLKLSYLYDASGNKLKKTSGDVITDYIRGIQYRDGNIEFIQTETGVARKIGTSFSYEYNLTDHLGNVRYSFHKNPVTGLLERLQSDDYYPLGLRKSSGSPVSLDNKYLYNGKELQDELGQYDYGARFYDPVIGRWNVVDPLAEMNRRWSPYNYALNNPVRFIDPDGMAVEEVNGMTTYTEEDARTKFSEIKSEYLSNKGVDDDWLQKLLAALGVGPKNSPRSREQAQKTSENWEPFDQLSKTADEADERITEVPVLGGLYQAMKYGTGTFSTGPNYFAAGMGLLSAGSDIIGGIEIAGAYKSLAKLGLKDGAKRSASEVLELGQEFLGKGYKETVPGSGRFISSDGKRVFRMGTSDITGAHGGGPHVNFETLVPNPAKPGKMMVKDNYHIFLHN</sequence>
<dbReference type="InterPro" id="IPR045619">
    <property type="entry name" value="DUF6443"/>
</dbReference>
<comment type="caution">
    <text evidence="3">The sequence shown here is derived from an EMBL/GenBank/DDBJ whole genome shotgun (WGS) entry which is preliminary data.</text>
</comment>
<dbReference type="Gene3D" id="2.180.10.10">
    <property type="entry name" value="RHS repeat-associated core"/>
    <property type="match status" value="1"/>
</dbReference>
<feature type="domain" description="DUF6443" evidence="2">
    <location>
        <begin position="92"/>
        <end position="220"/>
    </location>
</feature>
<protein>
    <submittedName>
        <fullName evidence="3">RHS repeat-associated protein</fullName>
    </submittedName>
</protein>
<accession>A0A7X0J9V8</accession>
<name>A0A7X0J9V8_9SPHI</name>
<dbReference type="Proteomes" id="UP000521017">
    <property type="component" value="Unassembled WGS sequence"/>
</dbReference>
<dbReference type="AlphaFoldDB" id="A0A7X0J9V8"/>
<dbReference type="RefSeq" id="WP_184628885.1">
    <property type="nucleotide sequence ID" value="NZ_JACHCC010000015.1"/>
</dbReference>
<dbReference type="InterPro" id="IPR050708">
    <property type="entry name" value="T6SS_VgrG/RHS"/>
</dbReference>
<evidence type="ECO:0000256" key="1">
    <source>
        <dbReference type="SAM" id="MobiDB-lite"/>
    </source>
</evidence>
<dbReference type="EMBL" id="JACHCC010000015">
    <property type="protein sequence ID" value="MBB6502632.1"/>
    <property type="molecule type" value="Genomic_DNA"/>
</dbReference>
<feature type="region of interest" description="Disordered" evidence="1">
    <location>
        <begin position="974"/>
        <end position="998"/>
    </location>
</feature>
<dbReference type="InterPro" id="IPR022385">
    <property type="entry name" value="Rhs_assc_core"/>
</dbReference>
<dbReference type="PANTHER" id="PTHR32305:SF15">
    <property type="entry name" value="PROTEIN RHSA-RELATED"/>
    <property type="match status" value="1"/>
</dbReference>
<dbReference type="NCBIfam" id="TIGR03696">
    <property type="entry name" value="Rhs_assc_core"/>
    <property type="match status" value="1"/>
</dbReference>
<reference evidence="3 4" key="1">
    <citation type="submission" date="2020-08" db="EMBL/GenBank/DDBJ databases">
        <title>Genomic Encyclopedia of Type Strains, Phase IV (KMG-V): Genome sequencing to study the core and pangenomes of soil and plant-associated prokaryotes.</title>
        <authorList>
            <person name="Whitman W."/>
        </authorList>
    </citation>
    <scope>NUCLEOTIDE SEQUENCE [LARGE SCALE GENOMIC DNA]</scope>
    <source>
        <strain evidence="3 4">M2T3</strain>
    </source>
</reference>
<dbReference type="Pfam" id="PF20041">
    <property type="entry name" value="DUF6443"/>
    <property type="match status" value="1"/>
</dbReference>